<evidence type="ECO:0000313" key="3">
    <source>
        <dbReference type="Proteomes" id="UP000762676"/>
    </source>
</evidence>
<protein>
    <submittedName>
        <fullName evidence="2">Transcription factor Lox1</fullName>
    </submittedName>
</protein>
<feature type="region of interest" description="Disordered" evidence="1">
    <location>
        <begin position="145"/>
        <end position="194"/>
    </location>
</feature>
<evidence type="ECO:0000256" key="1">
    <source>
        <dbReference type="SAM" id="MobiDB-lite"/>
    </source>
</evidence>
<comment type="caution">
    <text evidence="2">The sequence shown here is derived from an EMBL/GenBank/DDBJ whole genome shotgun (WGS) entry which is preliminary data.</text>
</comment>
<organism evidence="2 3">
    <name type="scientific">Elysia marginata</name>
    <dbReference type="NCBI Taxonomy" id="1093978"/>
    <lineage>
        <taxon>Eukaryota</taxon>
        <taxon>Metazoa</taxon>
        <taxon>Spiralia</taxon>
        <taxon>Lophotrochozoa</taxon>
        <taxon>Mollusca</taxon>
        <taxon>Gastropoda</taxon>
        <taxon>Heterobranchia</taxon>
        <taxon>Euthyneura</taxon>
        <taxon>Panpulmonata</taxon>
        <taxon>Sacoglossa</taxon>
        <taxon>Placobranchoidea</taxon>
        <taxon>Plakobranchidae</taxon>
        <taxon>Elysia</taxon>
    </lineage>
</organism>
<proteinExistence type="predicted"/>
<name>A0AAV4HP14_9GAST</name>
<accession>A0AAV4HP14</accession>
<dbReference type="AlphaFoldDB" id="A0AAV4HP14"/>
<feature type="compositionally biased region" description="Polar residues" evidence="1">
    <location>
        <begin position="160"/>
        <end position="174"/>
    </location>
</feature>
<dbReference type="Proteomes" id="UP000762676">
    <property type="component" value="Unassembled WGS sequence"/>
</dbReference>
<dbReference type="EMBL" id="BMAT01002136">
    <property type="protein sequence ID" value="GFR99912.1"/>
    <property type="molecule type" value="Genomic_DNA"/>
</dbReference>
<sequence length="323" mass="35730">MDGPFYQTSMYVKDYQSSSGEGEIIGQGYHGFMSVQAPACYYACSSSAQGNGQETGQGYFGAQAMAVVDHEEQEKQSFASSSLEHQLLHPAFSHLQHLQQHYHQNQQHSHHQHPFLSYGVDEVAAHLAQSQAERLHQACDIQQQQHLHHNNHQNIQQHQPSDSFNINGNQNNQPRHQHVYHSGQGHHSSRGQAASIQQALLVDSVLSNLPQEGSPNEDDLLSTAGASNSVHNLGTAEKLSPLNDQDSYHAVSPPTDLDLGSSCKQQQQQSQQPLPFPWMKTTKSHAHQWKAQWPGKIHLLFITLFQALQPSSSLSSSTSSSSS</sequence>
<feature type="region of interest" description="Disordered" evidence="1">
    <location>
        <begin position="208"/>
        <end position="227"/>
    </location>
</feature>
<evidence type="ECO:0000313" key="2">
    <source>
        <dbReference type="EMBL" id="GFR99912.1"/>
    </source>
</evidence>
<keyword evidence="3" id="KW-1185">Reference proteome</keyword>
<feature type="region of interest" description="Disordered" evidence="1">
    <location>
        <begin position="239"/>
        <end position="281"/>
    </location>
</feature>
<gene>
    <name evidence="2" type="ORF">ElyMa_001058500</name>
</gene>
<reference evidence="2 3" key="1">
    <citation type="journal article" date="2021" name="Elife">
        <title>Chloroplast acquisition without the gene transfer in kleptoplastic sea slugs, Plakobranchus ocellatus.</title>
        <authorList>
            <person name="Maeda T."/>
            <person name="Takahashi S."/>
            <person name="Yoshida T."/>
            <person name="Shimamura S."/>
            <person name="Takaki Y."/>
            <person name="Nagai Y."/>
            <person name="Toyoda A."/>
            <person name="Suzuki Y."/>
            <person name="Arimoto A."/>
            <person name="Ishii H."/>
            <person name="Satoh N."/>
            <person name="Nishiyama T."/>
            <person name="Hasebe M."/>
            <person name="Maruyama T."/>
            <person name="Minagawa J."/>
            <person name="Obokata J."/>
            <person name="Shigenobu S."/>
        </authorList>
    </citation>
    <scope>NUCLEOTIDE SEQUENCE [LARGE SCALE GENOMIC DNA]</scope>
</reference>